<dbReference type="Pfam" id="PF01936">
    <property type="entry name" value="NYN"/>
    <property type="match status" value="1"/>
</dbReference>
<dbReference type="InterPro" id="IPR021139">
    <property type="entry name" value="NYN"/>
</dbReference>
<gene>
    <name evidence="2" type="ORF">Q8W30_02465</name>
</gene>
<comment type="caution">
    <text evidence="2">The sequence shown here is derived from an EMBL/GenBank/DDBJ whole genome shotgun (WGS) entry which is preliminary data.</text>
</comment>
<keyword evidence="3" id="KW-1185">Reference proteome</keyword>
<evidence type="ECO:0000313" key="3">
    <source>
        <dbReference type="Proteomes" id="UP001177341"/>
    </source>
</evidence>
<protein>
    <submittedName>
        <fullName evidence="2">NYN domain-containing protein</fullName>
    </submittedName>
</protein>
<dbReference type="PANTHER" id="PTHR35811">
    <property type="entry name" value="SLR1870 PROTEIN"/>
    <property type="match status" value="1"/>
</dbReference>
<dbReference type="PROSITE" id="PS51644">
    <property type="entry name" value="HTH_OST"/>
    <property type="match status" value="1"/>
</dbReference>
<proteinExistence type="predicted"/>
<dbReference type="Pfam" id="PF12872">
    <property type="entry name" value="OST-HTH"/>
    <property type="match status" value="1"/>
</dbReference>
<organism evidence="2 3">
    <name type="scientific">Neptunomonas phycophila</name>
    <dbReference type="NCBI Taxonomy" id="1572645"/>
    <lineage>
        <taxon>Bacteria</taxon>
        <taxon>Pseudomonadati</taxon>
        <taxon>Pseudomonadota</taxon>
        <taxon>Gammaproteobacteria</taxon>
        <taxon>Oceanospirillales</taxon>
        <taxon>Oceanospirillaceae</taxon>
        <taxon>Neptunomonas</taxon>
    </lineage>
</organism>
<feature type="domain" description="HTH OST-type" evidence="1">
    <location>
        <begin position="157"/>
        <end position="234"/>
    </location>
</feature>
<dbReference type="InterPro" id="IPR025605">
    <property type="entry name" value="OST-HTH/LOTUS_dom"/>
</dbReference>
<evidence type="ECO:0000259" key="1">
    <source>
        <dbReference type="PROSITE" id="PS51644"/>
    </source>
</evidence>
<reference evidence="2" key="1">
    <citation type="submission" date="2023-07" db="EMBL/GenBank/DDBJ databases">
        <title>Genome content predicts the carbon catabolic preferences of heterotrophic bacteria.</title>
        <authorList>
            <person name="Gralka M."/>
        </authorList>
    </citation>
    <scope>NUCLEOTIDE SEQUENCE</scope>
    <source>
        <strain evidence="2">5G01</strain>
    </source>
</reference>
<dbReference type="Gene3D" id="3.40.50.1010">
    <property type="entry name" value="5'-nuclease"/>
    <property type="match status" value="1"/>
</dbReference>
<name>A0ABT9EQS3_9GAMM</name>
<accession>A0ABT9EQS3</accession>
<evidence type="ECO:0000313" key="2">
    <source>
        <dbReference type="EMBL" id="MDP2521423.1"/>
    </source>
</evidence>
<dbReference type="Proteomes" id="UP001177341">
    <property type="component" value="Unassembled WGS sequence"/>
</dbReference>
<dbReference type="CDD" id="cd11297">
    <property type="entry name" value="PIN_LabA-like_N_1"/>
    <property type="match status" value="1"/>
</dbReference>
<dbReference type="RefSeq" id="WP_305450106.1">
    <property type="nucleotide sequence ID" value="NZ_JAUYVO010000001.1"/>
</dbReference>
<sequence>MEKSKIAIFVDVENLTKWVKEEGLEKLVTDLGSTAGRIVTRKAYGVWSNSQISNLQAPLNRMGFDLIHSYHPVSGKNSADIQFTMDVLESAIKVDDIEQIVLATGDSDFSPLFRRLREMGKEVIGVGPRSPLSECVKSSCTRYIYTDVAEAQGAQYELAEAKAMVEKIIKEHGEPMSLGLLKKQIISTDNAFDERTWEYSNFSSFVRDIPAIDIFQERGKTHWLGKIKQQVPDKSGNRKLSQATTDEYKQLLRQMNWPFVPRNLIIILHKALQNTKAVEASYLKENLVQFVSDKHKRSLMQGYTASDLKKGLTVLFKAKLFNVTAHDEDKYWKYIGGANYLSEINNAMSVRVRSACGKANVPFDTKYLQPLLYPKG</sequence>
<dbReference type="EMBL" id="JAUYVO010000001">
    <property type="protein sequence ID" value="MDP2521423.1"/>
    <property type="molecule type" value="Genomic_DNA"/>
</dbReference>
<dbReference type="PANTHER" id="PTHR35811:SF1">
    <property type="entry name" value="HTH OST-TYPE DOMAIN-CONTAINING PROTEIN"/>
    <property type="match status" value="1"/>
</dbReference>